<sequence length="792" mass="87409">MPRGAAPAPPQRSGDSRDSRDSQDTRDSRDSRPLGTRDSRPLGTRDSRDSRDSRPLGTRDSRDTQPLVTRSGSGSARRETRPPGVTQKCWGPDGQRTCTGLQRESDVWGKSSPTKESLPSQNTTSISPGITAQIDEDKPRGNQPSLPMQALIPQPRVCHTKPSLPHHKSAVISRTFLVLPSRLEIQASLEDNSMSPSHSSSPNQCPSQQRGFASITVTARRVPVGSGDLARGAGQEPNTVSPTSSKAPAVLKRWPPPAHANQPPLKVSKSCSKLGEEPPKQLFDPGIKEDGVSLQSSDGRQKMPPSFISRVQLQVSQPCPNTIYYLDKSLSVCIDQPRVKCQKMYRSTLSLRLKCSLSGLTADGVDGIANGKPMEERAPRKLPGANGAPLRAHLSADFTGNKVIKKEKTKEGHLGSKYPLQSVFALGLPAFVDIPRGPHKAAAAKEEDEQPGRHHAVFSLQIPNSSNEAGTPMLLGSRRRSSTTAPGPLPDAASRETIAAATDGSSNRADPSKDTSKAKEIQAQGVLKPKMSVSRSMCNIKASSRILGEENVHGQKQLLKSNCEFPGSRDRAKELEAQEERERRRRVTLSRVTLSMVTLPRAHSPAVAWEKNLLTWPESNSQLQATPAAPWTLREALELHNPQFISRSQKRLKRLELMVQLRRAQQREAPPGTPRALARKLSMSTPSKKKQFTIPDPLSDNLFKPKERVIPEKEMHMRSKRIYDNLPEVKKKQEEKQKRILIQSNRLRVEMFKKRGRDKIFLTGNESVFHGNLACILQDTQEFKRDGFICQS</sequence>
<dbReference type="Proteomes" id="UP000796761">
    <property type="component" value="Unassembled WGS sequence"/>
</dbReference>
<feature type="region of interest" description="Disordered" evidence="4">
    <location>
        <begin position="225"/>
        <end position="301"/>
    </location>
</feature>
<dbReference type="Pfam" id="PF17730">
    <property type="entry name" value="Centro_C10orf90"/>
    <property type="match status" value="1"/>
</dbReference>
<dbReference type="GO" id="GO:0046599">
    <property type="term" value="P:regulation of centriole replication"/>
    <property type="evidence" value="ECO:0007669"/>
    <property type="project" value="TreeGrafter"/>
</dbReference>
<dbReference type="GO" id="GO:0005829">
    <property type="term" value="C:cytosol"/>
    <property type="evidence" value="ECO:0007669"/>
    <property type="project" value="TreeGrafter"/>
</dbReference>
<evidence type="ECO:0008006" key="9">
    <source>
        <dbReference type="Google" id="ProtNLM"/>
    </source>
</evidence>
<feature type="compositionally biased region" description="Basic and acidic residues" evidence="4">
    <location>
        <begin position="510"/>
        <end position="520"/>
    </location>
</feature>
<gene>
    <name evidence="7" type="ORF">HGM15179_008030</name>
</gene>
<evidence type="ECO:0000313" key="8">
    <source>
        <dbReference type="Proteomes" id="UP000796761"/>
    </source>
</evidence>
<dbReference type="PANTHER" id="PTHR21553:SF24">
    <property type="entry name" value="(E2-INDEPENDENT) E3 UBIQUITIN-CONJUGATING ENZYME FATS"/>
    <property type="match status" value="1"/>
</dbReference>
<comment type="caution">
    <text evidence="7">The sequence shown here is derived from an EMBL/GenBank/DDBJ whole genome shotgun (WGS) entry which is preliminary data.</text>
</comment>
<dbReference type="PANTHER" id="PTHR21553">
    <property type="entry name" value="ALMS1-RELATED"/>
    <property type="match status" value="1"/>
</dbReference>
<feature type="region of interest" description="Disordered" evidence="4">
    <location>
        <begin position="1"/>
        <end position="148"/>
    </location>
</feature>
<dbReference type="InterPro" id="IPR041179">
    <property type="entry name" value="C10orf90_N"/>
</dbReference>
<feature type="domain" description="Centrosomal protein C10orf90 N-terminal" evidence="6">
    <location>
        <begin position="132"/>
        <end position="594"/>
    </location>
</feature>
<dbReference type="GO" id="GO:0008017">
    <property type="term" value="F:microtubule binding"/>
    <property type="evidence" value="ECO:0007669"/>
    <property type="project" value="TreeGrafter"/>
</dbReference>
<feature type="region of interest" description="Disordered" evidence="4">
    <location>
        <begin position="664"/>
        <end position="697"/>
    </location>
</feature>
<feature type="compositionally biased region" description="Polar residues" evidence="4">
    <location>
        <begin position="64"/>
        <end position="74"/>
    </location>
</feature>
<feature type="domain" description="ALMS motif" evidence="5">
    <location>
        <begin position="631"/>
        <end position="760"/>
    </location>
</feature>
<dbReference type="GO" id="GO:0005814">
    <property type="term" value="C:centriole"/>
    <property type="evidence" value="ECO:0007669"/>
    <property type="project" value="TreeGrafter"/>
</dbReference>
<name>A0A8K1LMB9_9PASS</name>
<organism evidence="7 8">
    <name type="scientific">Zosterops borbonicus</name>
    <dbReference type="NCBI Taxonomy" id="364589"/>
    <lineage>
        <taxon>Eukaryota</taxon>
        <taxon>Metazoa</taxon>
        <taxon>Chordata</taxon>
        <taxon>Craniata</taxon>
        <taxon>Vertebrata</taxon>
        <taxon>Euteleostomi</taxon>
        <taxon>Archelosauria</taxon>
        <taxon>Archosauria</taxon>
        <taxon>Dinosauria</taxon>
        <taxon>Saurischia</taxon>
        <taxon>Theropoda</taxon>
        <taxon>Coelurosauria</taxon>
        <taxon>Aves</taxon>
        <taxon>Neognathae</taxon>
        <taxon>Neoaves</taxon>
        <taxon>Telluraves</taxon>
        <taxon>Australaves</taxon>
        <taxon>Passeriformes</taxon>
        <taxon>Sylvioidea</taxon>
        <taxon>Zosteropidae</taxon>
        <taxon>Zosterops</taxon>
    </lineage>
</organism>
<feature type="compositionally biased region" description="Polar residues" evidence="4">
    <location>
        <begin position="111"/>
        <end position="130"/>
    </location>
</feature>
<reference evidence="7" key="1">
    <citation type="submission" date="2019-04" db="EMBL/GenBank/DDBJ databases">
        <title>Genome assembly of Zosterops borbonicus 15179.</title>
        <authorList>
            <person name="Leroy T."/>
            <person name="Anselmetti Y."/>
            <person name="Tilak M.-K."/>
            <person name="Nabholz B."/>
        </authorList>
    </citation>
    <scope>NUCLEOTIDE SEQUENCE</scope>
    <source>
        <strain evidence="7">HGM_15179</strain>
        <tissue evidence="7">Muscle</tissue>
    </source>
</reference>
<proteinExistence type="predicted"/>
<feature type="compositionally biased region" description="Basic and acidic residues" evidence="4">
    <location>
        <begin position="14"/>
        <end position="63"/>
    </location>
</feature>
<feature type="region of interest" description="Disordered" evidence="4">
    <location>
        <begin position="458"/>
        <end position="522"/>
    </location>
</feature>
<evidence type="ECO:0000256" key="1">
    <source>
        <dbReference type="ARBA" id="ARBA00004300"/>
    </source>
</evidence>
<keyword evidence="3" id="KW-0206">Cytoskeleton</keyword>
<feature type="region of interest" description="Disordered" evidence="4">
    <location>
        <begin position="191"/>
        <end position="210"/>
    </location>
</feature>
<dbReference type="AlphaFoldDB" id="A0A8K1LMB9"/>
<evidence type="ECO:0000256" key="4">
    <source>
        <dbReference type="SAM" id="MobiDB-lite"/>
    </source>
</evidence>
<dbReference type="InterPro" id="IPR029299">
    <property type="entry name" value="ALMS_motif"/>
</dbReference>
<protein>
    <recommendedName>
        <fullName evidence="9">CJ090 protein</fullName>
    </recommendedName>
</protein>
<evidence type="ECO:0000259" key="6">
    <source>
        <dbReference type="Pfam" id="PF17730"/>
    </source>
</evidence>
<comment type="subcellular location">
    <subcellularLocation>
        <location evidence="1">Cytoplasm</location>
        <location evidence="1">Cytoskeleton</location>
        <location evidence="1">Microtubule organizing center</location>
        <location evidence="1">Centrosome</location>
    </subcellularLocation>
</comment>
<dbReference type="Pfam" id="PF15309">
    <property type="entry name" value="ALMS_motif"/>
    <property type="match status" value="1"/>
</dbReference>
<dbReference type="EMBL" id="SWJQ01000196">
    <property type="protein sequence ID" value="TRZ19082.1"/>
    <property type="molecule type" value="Genomic_DNA"/>
</dbReference>
<evidence type="ECO:0000313" key="7">
    <source>
        <dbReference type="EMBL" id="TRZ19082.1"/>
    </source>
</evidence>
<feature type="compositionally biased region" description="Polar residues" evidence="4">
    <location>
        <begin position="236"/>
        <end position="246"/>
    </location>
</feature>
<evidence type="ECO:0000259" key="5">
    <source>
        <dbReference type="Pfam" id="PF15309"/>
    </source>
</evidence>
<evidence type="ECO:0000256" key="3">
    <source>
        <dbReference type="ARBA" id="ARBA00023212"/>
    </source>
</evidence>
<evidence type="ECO:0000256" key="2">
    <source>
        <dbReference type="ARBA" id="ARBA00022490"/>
    </source>
</evidence>
<dbReference type="GO" id="GO:0005813">
    <property type="term" value="C:centrosome"/>
    <property type="evidence" value="ECO:0007669"/>
    <property type="project" value="UniProtKB-SubCell"/>
</dbReference>
<accession>A0A8K1LMB9</accession>
<dbReference type="OrthoDB" id="8899035at2759"/>
<keyword evidence="2" id="KW-0963">Cytoplasm</keyword>
<feature type="compositionally biased region" description="Low complexity" evidence="4">
    <location>
        <begin position="193"/>
        <end position="209"/>
    </location>
</feature>
<keyword evidence="8" id="KW-1185">Reference proteome</keyword>